<name>A0A563VPE4_9CYAN</name>
<dbReference type="Pfam" id="PF13426">
    <property type="entry name" value="PAS_9"/>
    <property type="match status" value="1"/>
</dbReference>
<dbReference type="SMART" id="SM00388">
    <property type="entry name" value="HisKA"/>
    <property type="match status" value="1"/>
</dbReference>
<dbReference type="PANTHER" id="PTHR43711">
    <property type="entry name" value="TWO-COMPONENT HISTIDINE KINASE"/>
    <property type="match status" value="1"/>
</dbReference>
<dbReference type="NCBIfam" id="TIGR00229">
    <property type="entry name" value="sensory_box"/>
    <property type="match status" value="1"/>
</dbReference>
<dbReference type="InterPro" id="IPR050736">
    <property type="entry name" value="Sensor_HK_Regulatory"/>
</dbReference>
<dbReference type="InterPro" id="IPR003594">
    <property type="entry name" value="HATPase_dom"/>
</dbReference>
<dbReference type="SUPFAM" id="SSF55874">
    <property type="entry name" value="ATPase domain of HSP90 chaperone/DNA topoisomerase II/histidine kinase"/>
    <property type="match status" value="1"/>
</dbReference>
<dbReference type="Gene3D" id="3.30.565.10">
    <property type="entry name" value="Histidine kinase-like ATPase, C-terminal domain"/>
    <property type="match status" value="1"/>
</dbReference>
<accession>A0A563VPE4</accession>
<keyword evidence="6" id="KW-0902">Two-component regulatory system</keyword>
<dbReference type="GO" id="GO:0000155">
    <property type="term" value="F:phosphorelay sensor kinase activity"/>
    <property type="evidence" value="ECO:0007669"/>
    <property type="project" value="InterPro"/>
</dbReference>
<comment type="catalytic activity">
    <reaction evidence="1">
        <text>ATP + protein L-histidine = ADP + protein N-phospho-L-histidine.</text>
        <dbReference type="EC" id="2.7.13.3"/>
    </reaction>
</comment>
<dbReference type="InterPro" id="IPR004358">
    <property type="entry name" value="Sig_transdc_His_kin-like_C"/>
</dbReference>
<keyword evidence="5" id="KW-0418">Kinase</keyword>
<dbReference type="Gene3D" id="1.10.287.130">
    <property type="match status" value="1"/>
</dbReference>
<dbReference type="InterPro" id="IPR036097">
    <property type="entry name" value="HisK_dim/P_sf"/>
</dbReference>
<feature type="domain" description="Histidine kinase" evidence="7">
    <location>
        <begin position="277"/>
        <end position="492"/>
    </location>
</feature>
<dbReference type="FunFam" id="3.30.565.10:FF:000006">
    <property type="entry name" value="Sensor histidine kinase WalK"/>
    <property type="match status" value="1"/>
</dbReference>
<dbReference type="SUPFAM" id="SSF47384">
    <property type="entry name" value="Homodimeric domain of signal transducing histidine kinase"/>
    <property type="match status" value="1"/>
</dbReference>
<evidence type="ECO:0000259" key="7">
    <source>
        <dbReference type="PROSITE" id="PS50109"/>
    </source>
</evidence>
<keyword evidence="9" id="KW-1185">Reference proteome</keyword>
<reference evidence="8 9" key="1">
    <citation type="submission" date="2019-01" db="EMBL/GenBank/DDBJ databases">
        <authorList>
            <person name="Brito A."/>
        </authorList>
    </citation>
    <scope>NUCLEOTIDE SEQUENCE [LARGE SCALE GENOMIC DNA]</scope>
    <source>
        <strain evidence="8">1</strain>
    </source>
</reference>
<dbReference type="Proteomes" id="UP000320055">
    <property type="component" value="Unassembled WGS sequence"/>
</dbReference>
<evidence type="ECO:0000313" key="8">
    <source>
        <dbReference type="EMBL" id="VEP13284.1"/>
    </source>
</evidence>
<dbReference type="SMART" id="SM00091">
    <property type="entry name" value="PAS"/>
    <property type="match status" value="1"/>
</dbReference>
<sequence>MNQLPSIDSQEYLPYLLLDRNLQVQKFSELLKQYTEEFQEISIGDDVRASFPELVGLEAICAEILEQKQEKFVLESIAREKDEETVLYFDICIQSIKDRLILFFDDVTELVRLRQSFMQKANEAELTLNALKRFEYCTNKIIDSMGEVLFITTASGNIERTNKAAEKLLECRRSQLINRSLSSIFEQQEFDCDEFYQYLVKNQNSIKKLEASFLNKEQNNLEIEFNCFVIPTEITDVYNCVYIGRDITLRKQAERDMMQALEREKELRQLKSRFLSMASHEFRNPLSSILVCTDMLSQNTNTLRSEEQSFYLQLIKESALNIQAILEDILVLSKAESGKQTFNPTYLDLQEFCQQIIKEMQLTYSGRTINLIAPQDCWEFYGDPKLLWHIFTNLLSNALKYSPKEKSVDLEIIPQELVTIVTVRDRGIGIPPEAQKHLFDSFYRASNVGEISGTGLGLAIVKRAIDLHKGTIEVVSEPDRGTTIQLQLLNQSPDKI</sequence>
<dbReference type="Pfam" id="PF02518">
    <property type="entry name" value="HATPase_c"/>
    <property type="match status" value="1"/>
</dbReference>
<protein>
    <recommendedName>
        <fullName evidence="2">histidine kinase</fullName>
        <ecNumber evidence="2">2.7.13.3</ecNumber>
    </recommendedName>
</protein>
<dbReference type="InterPro" id="IPR005467">
    <property type="entry name" value="His_kinase_dom"/>
</dbReference>
<dbReference type="Pfam" id="PF00512">
    <property type="entry name" value="HisKA"/>
    <property type="match status" value="1"/>
</dbReference>
<dbReference type="Gene3D" id="3.30.450.20">
    <property type="entry name" value="PAS domain"/>
    <property type="match status" value="1"/>
</dbReference>
<organism evidence="8 9">
    <name type="scientific">Hyella patelloides LEGE 07179</name>
    <dbReference type="NCBI Taxonomy" id="945734"/>
    <lineage>
        <taxon>Bacteria</taxon>
        <taxon>Bacillati</taxon>
        <taxon>Cyanobacteriota</taxon>
        <taxon>Cyanophyceae</taxon>
        <taxon>Pleurocapsales</taxon>
        <taxon>Hyellaceae</taxon>
        <taxon>Hyella</taxon>
    </lineage>
</organism>
<dbReference type="EMBL" id="CAACVJ010000103">
    <property type="protein sequence ID" value="VEP13284.1"/>
    <property type="molecule type" value="Genomic_DNA"/>
</dbReference>
<dbReference type="PRINTS" id="PR00344">
    <property type="entry name" value="BCTRLSENSOR"/>
</dbReference>
<dbReference type="CDD" id="cd00130">
    <property type="entry name" value="PAS"/>
    <property type="match status" value="1"/>
</dbReference>
<dbReference type="RefSeq" id="WP_246141901.1">
    <property type="nucleotide sequence ID" value="NZ_LR213941.1"/>
</dbReference>
<keyword evidence="3" id="KW-0597">Phosphoprotein</keyword>
<dbReference type="AlphaFoldDB" id="A0A563VPE4"/>
<dbReference type="CDD" id="cd00075">
    <property type="entry name" value="HATPase"/>
    <property type="match status" value="1"/>
</dbReference>
<dbReference type="PANTHER" id="PTHR43711:SF26">
    <property type="entry name" value="SENSOR HISTIDINE KINASE RCSC"/>
    <property type="match status" value="1"/>
</dbReference>
<dbReference type="CDD" id="cd00082">
    <property type="entry name" value="HisKA"/>
    <property type="match status" value="1"/>
</dbReference>
<evidence type="ECO:0000256" key="1">
    <source>
        <dbReference type="ARBA" id="ARBA00000085"/>
    </source>
</evidence>
<evidence type="ECO:0000256" key="2">
    <source>
        <dbReference type="ARBA" id="ARBA00012438"/>
    </source>
</evidence>
<dbReference type="InterPro" id="IPR036890">
    <property type="entry name" value="HATPase_C_sf"/>
</dbReference>
<dbReference type="SUPFAM" id="SSF55785">
    <property type="entry name" value="PYP-like sensor domain (PAS domain)"/>
    <property type="match status" value="1"/>
</dbReference>
<evidence type="ECO:0000313" key="9">
    <source>
        <dbReference type="Proteomes" id="UP000320055"/>
    </source>
</evidence>
<evidence type="ECO:0000256" key="3">
    <source>
        <dbReference type="ARBA" id="ARBA00022553"/>
    </source>
</evidence>
<evidence type="ECO:0000256" key="6">
    <source>
        <dbReference type="ARBA" id="ARBA00023012"/>
    </source>
</evidence>
<dbReference type="InterPro" id="IPR000014">
    <property type="entry name" value="PAS"/>
</dbReference>
<keyword evidence="4" id="KW-0808">Transferase</keyword>
<dbReference type="SMART" id="SM00387">
    <property type="entry name" value="HATPase_c"/>
    <property type="match status" value="1"/>
</dbReference>
<evidence type="ECO:0000256" key="5">
    <source>
        <dbReference type="ARBA" id="ARBA00022777"/>
    </source>
</evidence>
<evidence type="ECO:0000256" key="4">
    <source>
        <dbReference type="ARBA" id="ARBA00022679"/>
    </source>
</evidence>
<proteinExistence type="predicted"/>
<dbReference type="PROSITE" id="PS50109">
    <property type="entry name" value="HIS_KIN"/>
    <property type="match status" value="1"/>
</dbReference>
<gene>
    <name evidence="8" type="ORF">H1P_1910007</name>
</gene>
<dbReference type="InterPro" id="IPR003661">
    <property type="entry name" value="HisK_dim/P_dom"/>
</dbReference>
<dbReference type="EC" id="2.7.13.3" evidence="2"/>
<dbReference type="InterPro" id="IPR035965">
    <property type="entry name" value="PAS-like_dom_sf"/>
</dbReference>